<dbReference type="InterPro" id="IPR036388">
    <property type="entry name" value="WH-like_DNA-bd_sf"/>
</dbReference>
<keyword evidence="1" id="KW-1133">Transmembrane helix</keyword>
<keyword evidence="1" id="KW-0812">Transmembrane</keyword>
<keyword evidence="3" id="KW-1185">Reference proteome</keyword>
<dbReference type="Proteomes" id="UP001250181">
    <property type="component" value="Unassembled WGS sequence"/>
</dbReference>
<evidence type="ECO:0000313" key="3">
    <source>
        <dbReference type="Proteomes" id="UP001250181"/>
    </source>
</evidence>
<evidence type="ECO:0000256" key="1">
    <source>
        <dbReference type="SAM" id="Phobius"/>
    </source>
</evidence>
<organism evidence="2 3">
    <name type="scientific">Streptomyces tamarix</name>
    <dbReference type="NCBI Taxonomy" id="3078565"/>
    <lineage>
        <taxon>Bacteria</taxon>
        <taxon>Bacillati</taxon>
        <taxon>Actinomycetota</taxon>
        <taxon>Actinomycetes</taxon>
        <taxon>Kitasatosporales</taxon>
        <taxon>Streptomycetaceae</taxon>
        <taxon>Streptomyces</taxon>
    </lineage>
</organism>
<sequence length="312" mass="32094">MLHERIYLAALILTTGAIGYRLAAAARIAAALKGGVKVREDLSAEELAFLAGGPRRVVTTVLFRMKREGRLSVAEDGTVTLHDDLYAADTTDGIEKALVEAAGVSRAERLGKLVGRAATSRAVRSVGDRLRAEGLLVAPSLRGGQHRARRLLWWSAALPVTLTVYELTVGAPHRWWAGLALSVVAAVPARLIRPVGTQVPYRVQSQLDTLRAEHGCLAPSRPTDALTTLAATPLGAVALDGLAASRDPALRELVTPETWKARQSPYGDGTGAAWSGAYADWGAFGDAGACGGGDAGGGGCGGGGGGGCGGGS</sequence>
<feature type="transmembrane region" description="Helical" evidence="1">
    <location>
        <begin position="6"/>
        <end position="23"/>
    </location>
</feature>
<dbReference type="RefSeq" id="WP_315877539.1">
    <property type="nucleotide sequence ID" value="NZ_JAWCTQ010000009.1"/>
</dbReference>
<dbReference type="Gene3D" id="1.10.10.10">
    <property type="entry name" value="Winged helix-like DNA-binding domain superfamily/Winged helix DNA-binding domain"/>
    <property type="match status" value="1"/>
</dbReference>
<reference evidence="2 3" key="1">
    <citation type="submission" date="2023-09" db="EMBL/GenBank/DDBJ databases">
        <title>Streptomyces sp. nov.: A antagonism against Alternaria gaisen Producing Streptochlin, Isolated from Tamarix root soil.</title>
        <authorList>
            <person name="Chen Y."/>
        </authorList>
    </citation>
    <scope>NUCLEOTIDE SEQUENCE [LARGE SCALE GENOMIC DNA]</scope>
    <source>
        <strain evidence="2 3">TRM76323</strain>
    </source>
</reference>
<dbReference type="NCBIfam" id="TIGR04222">
    <property type="entry name" value="near_uncomplex"/>
    <property type="match status" value="1"/>
</dbReference>
<evidence type="ECO:0000313" key="2">
    <source>
        <dbReference type="EMBL" id="MDT9682455.1"/>
    </source>
</evidence>
<name>A0ABU3QI62_9ACTN</name>
<protein>
    <submittedName>
        <fullName evidence="2">TIGR04222 domain-containing membrane protein</fullName>
    </submittedName>
</protein>
<accession>A0ABU3QI62</accession>
<keyword evidence="1" id="KW-0472">Membrane</keyword>
<gene>
    <name evidence="2" type="ORF">RND61_10295</name>
</gene>
<proteinExistence type="predicted"/>
<dbReference type="EMBL" id="JAWCTQ010000009">
    <property type="protein sequence ID" value="MDT9682455.1"/>
    <property type="molecule type" value="Genomic_DNA"/>
</dbReference>
<comment type="caution">
    <text evidence="2">The sequence shown here is derived from an EMBL/GenBank/DDBJ whole genome shotgun (WGS) entry which is preliminary data.</text>
</comment>
<dbReference type="InterPro" id="IPR026467">
    <property type="entry name" value="Ser/Gly_Cys_C_dom"/>
</dbReference>